<reference evidence="1" key="1">
    <citation type="submission" date="2019-11" db="UniProtKB">
        <authorList>
            <consortium name="WormBaseParasite"/>
        </authorList>
    </citation>
    <scope>IDENTIFICATION</scope>
</reference>
<sequence>MMFSIANCAITSPPLIIISVFKRSGSVIIFLGHLRVYLRSLTICNPYVIFLVVNL</sequence>
<dbReference type="AlphaFoldDB" id="A0A5K3EP59"/>
<proteinExistence type="predicted"/>
<accession>A0A5K3EP59</accession>
<protein>
    <submittedName>
        <fullName evidence="1">G-protein coupled receptors family 1 profile domain-containing protein</fullName>
    </submittedName>
</protein>
<dbReference type="WBParaSite" id="MCU_001656-RA">
    <property type="protein sequence ID" value="MCU_001656-RA"/>
    <property type="gene ID" value="MCU_001656"/>
</dbReference>
<organism evidence="1">
    <name type="scientific">Mesocestoides corti</name>
    <name type="common">Flatworm</name>
    <dbReference type="NCBI Taxonomy" id="53468"/>
    <lineage>
        <taxon>Eukaryota</taxon>
        <taxon>Metazoa</taxon>
        <taxon>Spiralia</taxon>
        <taxon>Lophotrochozoa</taxon>
        <taxon>Platyhelminthes</taxon>
        <taxon>Cestoda</taxon>
        <taxon>Eucestoda</taxon>
        <taxon>Cyclophyllidea</taxon>
        <taxon>Mesocestoididae</taxon>
        <taxon>Mesocestoides</taxon>
    </lineage>
</organism>
<name>A0A5K3EP59_MESCO</name>
<evidence type="ECO:0000313" key="1">
    <source>
        <dbReference type="WBParaSite" id="MCU_001656-RA"/>
    </source>
</evidence>